<dbReference type="InterPro" id="IPR032675">
    <property type="entry name" value="LRR_dom_sf"/>
</dbReference>
<accession>A0A9W9ANW5</accession>
<dbReference type="Proteomes" id="UP001150238">
    <property type="component" value="Unassembled WGS sequence"/>
</dbReference>
<gene>
    <name evidence="1" type="ORF">C8J55DRAFT_604233</name>
</gene>
<dbReference type="AlphaFoldDB" id="A0A9W9ANW5"/>
<proteinExistence type="predicted"/>
<dbReference type="EMBL" id="JANVFS010000009">
    <property type="protein sequence ID" value="KAJ4487062.1"/>
    <property type="molecule type" value="Genomic_DNA"/>
</dbReference>
<comment type="caution">
    <text evidence="1">The sequence shown here is derived from an EMBL/GenBank/DDBJ whole genome shotgun (WGS) entry which is preliminary data.</text>
</comment>
<evidence type="ECO:0008006" key="3">
    <source>
        <dbReference type="Google" id="ProtNLM"/>
    </source>
</evidence>
<evidence type="ECO:0000313" key="2">
    <source>
        <dbReference type="Proteomes" id="UP001150238"/>
    </source>
</evidence>
<sequence>MSASSSSDVDYSQDVEFYLSPPDIEEELQLPLHEATPPECKPAITIAETRSRRKARLLQLALTRSPSPIYSLPCEMLSLIFTEYCLMSISPNKKPSPQSVLTQVCSTWRQVAHGTPRLWSRFQALLGDNGFEVHGDAMTTWLGRSGEVPLEIAIRPKDITFSPPSNILECMGSFCHRLRILHLAIPLHAVIPLSLLPGFPLLTALNLSLIRDESTRSGPNKVGANDIGQLEPGYHQLSILRNSPRLTDLKFVGWELSKEMVPKVLSLLLPVSQLNTVQLLVAAEACHILMDPLPYLKILEGSCASLVQCTLRCPQWMSGIIVPGITFPLLQILDLVDWHDECESRFLNAITVPSLRYFRTNHTYHGGFVNESFASDMIDLQERSSAPLRTFELLGMHELPVDDLLSILAVFPMLHNLGLNQCDLDTAPLMQGLEYHSNKPLLVPRLQSFSFKNAQLKPKGSDRYIADMVESRNTTRDHPEQRPVDLHRISKLTVIFEKQSLSHAVTRRLKNSGIRELTLTDKSKKKMN</sequence>
<reference evidence="1" key="1">
    <citation type="submission" date="2022-08" db="EMBL/GenBank/DDBJ databases">
        <authorList>
            <consortium name="DOE Joint Genome Institute"/>
            <person name="Min B."/>
            <person name="Riley R."/>
            <person name="Sierra-Patev S."/>
            <person name="Naranjo-Ortiz M."/>
            <person name="Looney B."/>
            <person name="Konkel Z."/>
            <person name="Slot J.C."/>
            <person name="Sakamoto Y."/>
            <person name="Steenwyk J.L."/>
            <person name="Rokas A."/>
            <person name="Carro J."/>
            <person name="Camarero S."/>
            <person name="Ferreira P."/>
            <person name="Molpeceres G."/>
            <person name="Ruiz-Duenas F.J."/>
            <person name="Serrano A."/>
            <person name="Henrissat B."/>
            <person name="Drula E."/>
            <person name="Hughes K.W."/>
            <person name="Mata J.L."/>
            <person name="Ishikawa N.K."/>
            <person name="Vargas-Isla R."/>
            <person name="Ushijima S."/>
            <person name="Smith C.A."/>
            <person name="Ahrendt S."/>
            <person name="Andreopoulos W."/>
            <person name="He G."/>
            <person name="Labutti K."/>
            <person name="Lipzen A."/>
            <person name="Ng V."/>
            <person name="Sandor L."/>
            <person name="Barry K."/>
            <person name="Martinez A.T."/>
            <person name="Xiao Y."/>
            <person name="Gibbons J.G."/>
            <person name="Terashima K."/>
            <person name="Hibbett D.S."/>
            <person name="Grigoriev I.V."/>
        </authorList>
    </citation>
    <scope>NUCLEOTIDE SEQUENCE</scope>
    <source>
        <strain evidence="1">Sp2 HRB7682 ss15</strain>
    </source>
</reference>
<protein>
    <recommendedName>
        <fullName evidence="3">F-box domain-containing protein</fullName>
    </recommendedName>
</protein>
<reference evidence="1" key="2">
    <citation type="journal article" date="2023" name="Proc. Natl. Acad. Sci. U.S.A.">
        <title>A global phylogenomic analysis of the shiitake genus Lentinula.</title>
        <authorList>
            <person name="Sierra-Patev S."/>
            <person name="Min B."/>
            <person name="Naranjo-Ortiz M."/>
            <person name="Looney B."/>
            <person name="Konkel Z."/>
            <person name="Slot J.C."/>
            <person name="Sakamoto Y."/>
            <person name="Steenwyk J.L."/>
            <person name="Rokas A."/>
            <person name="Carro J."/>
            <person name="Camarero S."/>
            <person name="Ferreira P."/>
            <person name="Molpeceres G."/>
            <person name="Ruiz-Duenas F.J."/>
            <person name="Serrano A."/>
            <person name="Henrissat B."/>
            <person name="Drula E."/>
            <person name="Hughes K.W."/>
            <person name="Mata J.L."/>
            <person name="Ishikawa N.K."/>
            <person name="Vargas-Isla R."/>
            <person name="Ushijima S."/>
            <person name="Smith C.A."/>
            <person name="Donoghue J."/>
            <person name="Ahrendt S."/>
            <person name="Andreopoulos W."/>
            <person name="He G."/>
            <person name="LaButti K."/>
            <person name="Lipzen A."/>
            <person name="Ng V."/>
            <person name="Riley R."/>
            <person name="Sandor L."/>
            <person name="Barry K."/>
            <person name="Martinez A.T."/>
            <person name="Xiao Y."/>
            <person name="Gibbons J.G."/>
            <person name="Terashima K."/>
            <person name="Grigoriev I.V."/>
            <person name="Hibbett D."/>
        </authorList>
    </citation>
    <scope>NUCLEOTIDE SEQUENCE</scope>
    <source>
        <strain evidence="1">Sp2 HRB7682 ss15</strain>
    </source>
</reference>
<name>A0A9W9ANW5_9AGAR</name>
<evidence type="ECO:0000313" key="1">
    <source>
        <dbReference type="EMBL" id="KAJ4487062.1"/>
    </source>
</evidence>
<dbReference type="Gene3D" id="3.80.10.10">
    <property type="entry name" value="Ribonuclease Inhibitor"/>
    <property type="match status" value="1"/>
</dbReference>
<organism evidence="1 2">
    <name type="scientific">Lentinula lateritia</name>
    <dbReference type="NCBI Taxonomy" id="40482"/>
    <lineage>
        <taxon>Eukaryota</taxon>
        <taxon>Fungi</taxon>
        <taxon>Dikarya</taxon>
        <taxon>Basidiomycota</taxon>
        <taxon>Agaricomycotina</taxon>
        <taxon>Agaricomycetes</taxon>
        <taxon>Agaricomycetidae</taxon>
        <taxon>Agaricales</taxon>
        <taxon>Marasmiineae</taxon>
        <taxon>Omphalotaceae</taxon>
        <taxon>Lentinula</taxon>
    </lineage>
</organism>